<name>A0A4U8W7F9_9NOCA</name>
<keyword evidence="3" id="KW-0804">Transcription</keyword>
<evidence type="ECO:0000256" key="2">
    <source>
        <dbReference type="ARBA" id="ARBA00023125"/>
    </source>
</evidence>
<dbReference type="EMBL" id="LR215973">
    <property type="protein sequence ID" value="VFB01226.1"/>
    <property type="molecule type" value="Genomic_DNA"/>
</dbReference>
<dbReference type="FunFam" id="1.10.10.60:FF:000141">
    <property type="entry name" value="TetR family transcriptional regulator"/>
    <property type="match status" value="1"/>
</dbReference>
<feature type="domain" description="HTH tetR-type" evidence="5">
    <location>
        <begin position="13"/>
        <end position="73"/>
    </location>
</feature>
<accession>A0A4U8W7F9</accession>
<proteinExistence type="predicted"/>
<dbReference type="PANTHER" id="PTHR30055:SF234">
    <property type="entry name" value="HTH-TYPE TRANSCRIPTIONAL REGULATOR BETI"/>
    <property type="match status" value="1"/>
</dbReference>
<gene>
    <name evidence="6" type="primary">acrR_5</name>
    <name evidence="6" type="ORF">NCTC10797_05043</name>
</gene>
<sequence>MIETTGLREQKRRATRAAIVDAATTLFLARGFASTSVTDIAAAAGVSRRTFFLHFPSKEDVLFHHIEEYVLAAADTIARLDADATPWDAVQAAMATLIDAFEADATRADELAGLRAELFRSTQGVPGSLLARLQSVHVTVLDAIDARFPDSVDRASTTAHLGACLGATTAAATSAPPGERATAMRTAVRRAGIGFR</sequence>
<evidence type="ECO:0000259" key="5">
    <source>
        <dbReference type="PROSITE" id="PS50977"/>
    </source>
</evidence>
<evidence type="ECO:0000256" key="1">
    <source>
        <dbReference type="ARBA" id="ARBA00023015"/>
    </source>
</evidence>
<dbReference type="Gene3D" id="1.10.357.10">
    <property type="entry name" value="Tetracycline Repressor, domain 2"/>
    <property type="match status" value="1"/>
</dbReference>
<keyword evidence="2 4" id="KW-0238">DNA-binding</keyword>
<evidence type="ECO:0000313" key="7">
    <source>
        <dbReference type="Proteomes" id="UP000290439"/>
    </source>
</evidence>
<dbReference type="AlphaFoldDB" id="A0A4U8W7F9"/>
<evidence type="ECO:0000256" key="3">
    <source>
        <dbReference type="ARBA" id="ARBA00023163"/>
    </source>
</evidence>
<dbReference type="RefSeq" id="WP_165448963.1">
    <property type="nucleotide sequence ID" value="NZ_LR215973.1"/>
</dbReference>
<dbReference type="GO" id="GO:0045892">
    <property type="term" value="P:negative regulation of DNA-templated transcription"/>
    <property type="evidence" value="ECO:0007669"/>
    <property type="project" value="UniProtKB-ARBA"/>
</dbReference>
<dbReference type="PANTHER" id="PTHR30055">
    <property type="entry name" value="HTH-TYPE TRANSCRIPTIONAL REGULATOR RUTR"/>
    <property type="match status" value="1"/>
</dbReference>
<evidence type="ECO:0000256" key="4">
    <source>
        <dbReference type="PROSITE-ProRule" id="PRU00335"/>
    </source>
</evidence>
<dbReference type="GO" id="GO:0000976">
    <property type="term" value="F:transcription cis-regulatory region binding"/>
    <property type="evidence" value="ECO:0007669"/>
    <property type="project" value="TreeGrafter"/>
</dbReference>
<reference evidence="6 7" key="1">
    <citation type="submission" date="2019-02" db="EMBL/GenBank/DDBJ databases">
        <authorList>
            <consortium name="Pathogen Informatics"/>
        </authorList>
    </citation>
    <scope>NUCLEOTIDE SEQUENCE [LARGE SCALE GENOMIC DNA]</scope>
    <source>
        <strain evidence="6 7">3012STDY6756504</strain>
    </source>
</reference>
<dbReference type="PROSITE" id="PS01081">
    <property type="entry name" value="HTH_TETR_1"/>
    <property type="match status" value="1"/>
</dbReference>
<dbReference type="Proteomes" id="UP000290439">
    <property type="component" value="Chromosome"/>
</dbReference>
<dbReference type="GO" id="GO:0003700">
    <property type="term" value="F:DNA-binding transcription factor activity"/>
    <property type="evidence" value="ECO:0007669"/>
    <property type="project" value="TreeGrafter"/>
</dbReference>
<organism evidence="6 7">
    <name type="scientific">Nocardia cyriacigeorgica</name>
    <dbReference type="NCBI Taxonomy" id="135487"/>
    <lineage>
        <taxon>Bacteria</taxon>
        <taxon>Bacillati</taxon>
        <taxon>Actinomycetota</taxon>
        <taxon>Actinomycetes</taxon>
        <taxon>Mycobacteriales</taxon>
        <taxon>Nocardiaceae</taxon>
        <taxon>Nocardia</taxon>
    </lineage>
</organism>
<protein>
    <submittedName>
        <fullName evidence="6">Potential acrAB operon repressor</fullName>
    </submittedName>
</protein>
<dbReference type="InterPro" id="IPR001647">
    <property type="entry name" value="HTH_TetR"/>
</dbReference>
<dbReference type="InterPro" id="IPR023772">
    <property type="entry name" value="DNA-bd_HTH_TetR-type_CS"/>
</dbReference>
<dbReference type="InterPro" id="IPR009057">
    <property type="entry name" value="Homeodomain-like_sf"/>
</dbReference>
<dbReference type="SUPFAM" id="SSF46689">
    <property type="entry name" value="Homeodomain-like"/>
    <property type="match status" value="1"/>
</dbReference>
<dbReference type="InterPro" id="IPR050109">
    <property type="entry name" value="HTH-type_TetR-like_transc_reg"/>
</dbReference>
<dbReference type="Pfam" id="PF00440">
    <property type="entry name" value="TetR_N"/>
    <property type="match status" value="1"/>
</dbReference>
<feature type="DNA-binding region" description="H-T-H motif" evidence="4">
    <location>
        <begin position="36"/>
        <end position="55"/>
    </location>
</feature>
<evidence type="ECO:0000313" key="6">
    <source>
        <dbReference type="EMBL" id="VFB01226.1"/>
    </source>
</evidence>
<keyword evidence="1" id="KW-0805">Transcription regulation</keyword>
<dbReference type="PRINTS" id="PR00455">
    <property type="entry name" value="HTHTETR"/>
</dbReference>
<dbReference type="PROSITE" id="PS50977">
    <property type="entry name" value="HTH_TETR_2"/>
    <property type="match status" value="1"/>
</dbReference>